<dbReference type="EMBL" id="SJXE01000003">
    <property type="protein sequence ID" value="TCI03741.1"/>
    <property type="molecule type" value="Genomic_DNA"/>
</dbReference>
<dbReference type="Proteomes" id="UP000292554">
    <property type="component" value="Unassembled WGS sequence"/>
</dbReference>
<feature type="DNA-binding region" description="H-T-H motif" evidence="2">
    <location>
        <begin position="45"/>
        <end position="64"/>
    </location>
</feature>
<dbReference type="PROSITE" id="PS50977">
    <property type="entry name" value="HTH_TETR_2"/>
    <property type="match status" value="1"/>
</dbReference>
<dbReference type="InterPro" id="IPR001647">
    <property type="entry name" value="HTH_TetR"/>
</dbReference>
<proteinExistence type="predicted"/>
<dbReference type="SUPFAM" id="SSF46689">
    <property type="entry name" value="Homeodomain-like"/>
    <property type="match status" value="1"/>
</dbReference>
<dbReference type="Pfam" id="PF00440">
    <property type="entry name" value="TetR_N"/>
    <property type="match status" value="1"/>
</dbReference>
<dbReference type="InterPro" id="IPR041483">
    <property type="entry name" value="TetR_C_34"/>
</dbReference>
<protein>
    <submittedName>
        <fullName evidence="4">TetR/AcrR family transcriptional regulator</fullName>
    </submittedName>
</protein>
<comment type="caution">
    <text evidence="4">The sequence shown here is derived from an EMBL/GenBank/DDBJ whole genome shotgun (WGS) entry which is preliminary data.</text>
</comment>
<accession>A0ABY2APR0</accession>
<evidence type="ECO:0000259" key="3">
    <source>
        <dbReference type="PROSITE" id="PS50977"/>
    </source>
</evidence>
<evidence type="ECO:0000256" key="2">
    <source>
        <dbReference type="PROSITE-ProRule" id="PRU00335"/>
    </source>
</evidence>
<gene>
    <name evidence="4" type="ORF">EZV61_09380</name>
</gene>
<feature type="domain" description="HTH tetR-type" evidence="3">
    <location>
        <begin position="22"/>
        <end position="82"/>
    </location>
</feature>
<dbReference type="Pfam" id="PF17929">
    <property type="entry name" value="TetR_C_34"/>
    <property type="match status" value="1"/>
</dbReference>
<evidence type="ECO:0000313" key="4">
    <source>
        <dbReference type="EMBL" id="TCI03741.1"/>
    </source>
</evidence>
<dbReference type="InterPro" id="IPR009057">
    <property type="entry name" value="Homeodomain-like_sf"/>
</dbReference>
<organism evidence="4 5">
    <name type="scientific">Corallincola luteus</name>
    <dbReference type="NCBI Taxonomy" id="1775177"/>
    <lineage>
        <taxon>Bacteria</taxon>
        <taxon>Pseudomonadati</taxon>
        <taxon>Pseudomonadota</taxon>
        <taxon>Gammaproteobacteria</taxon>
        <taxon>Alteromonadales</taxon>
        <taxon>Psychromonadaceae</taxon>
        <taxon>Corallincola</taxon>
    </lineage>
</organism>
<name>A0ABY2APR0_9GAMM</name>
<sequence>MPAGACFKMTKLKRARSEDGKKLRVDAILKAAEKMLAHHRFEDCNLNEIAKQVGITKPALYRYFRVKELIFLEVYKRELALLVPGLAAAFAPPDADKITDALICQPLFCKLSSILTTVLEQPLTVEEAVLFKQSVGFALQPVVIEMVVALGLAPDKAVGWLMHMFAGLVGCWHVANPSNIMAEAYKAPGLEVFQMDFDESLRNHITMLLAGLKS</sequence>
<evidence type="ECO:0000256" key="1">
    <source>
        <dbReference type="ARBA" id="ARBA00023125"/>
    </source>
</evidence>
<dbReference type="PRINTS" id="PR00455">
    <property type="entry name" value="HTHTETR"/>
</dbReference>
<keyword evidence="5" id="KW-1185">Reference proteome</keyword>
<keyword evidence="1 2" id="KW-0238">DNA-binding</keyword>
<reference evidence="4 5" key="1">
    <citation type="submission" date="2019-02" db="EMBL/GenBank/DDBJ databases">
        <title>Corallincola luteus sp. nov., a marine bacterium isolated from surface sediment of Bohai Sea in China.</title>
        <authorList>
            <person name="Ren Q."/>
        </authorList>
    </citation>
    <scope>NUCLEOTIDE SEQUENCE [LARGE SCALE GENOMIC DNA]</scope>
    <source>
        <strain evidence="4 5">DASS28</strain>
    </source>
</reference>
<evidence type="ECO:0000313" key="5">
    <source>
        <dbReference type="Proteomes" id="UP000292554"/>
    </source>
</evidence>
<dbReference type="Gene3D" id="1.10.357.10">
    <property type="entry name" value="Tetracycline Repressor, domain 2"/>
    <property type="match status" value="1"/>
</dbReference>